<reference evidence="15 16" key="1">
    <citation type="journal article" date="2019" name="Int. J. Syst. Evol. Microbiol.">
        <title>The Global Catalogue of Microorganisms (GCM) 10K type strain sequencing project: providing services to taxonomists for standard genome sequencing and annotation.</title>
        <authorList>
            <consortium name="The Broad Institute Genomics Platform"/>
            <consortium name="The Broad Institute Genome Sequencing Center for Infectious Disease"/>
            <person name="Wu L."/>
            <person name="Ma J."/>
        </authorList>
    </citation>
    <scope>NUCLEOTIDE SEQUENCE [LARGE SCALE GENOMIC DNA]</scope>
    <source>
        <strain evidence="15 16">JCM 16022</strain>
    </source>
</reference>
<dbReference type="EC" id="2.7.13.3" evidence="3"/>
<dbReference type="PANTHER" id="PTHR45436">
    <property type="entry name" value="SENSOR HISTIDINE KINASE YKOH"/>
    <property type="match status" value="1"/>
</dbReference>
<comment type="caution">
    <text evidence="15">The sequence shown here is derived from an EMBL/GenBank/DDBJ whole genome shotgun (WGS) entry which is preliminary data.</text>
</comment>
<dbReference type="InterPro" id="IPR050428">
    <property type="entry name" value="TCS_sensor_his_kinase"/>
</dbReference>
<keyword evidence="9" id="KW-0902">Two-component regulatory system</keyword>
<keyword evidence="7" id="KW-0418">Kinase</keyword>
<dbReference type="Proteomes" id="UP001501771">
    <property type="component" value="Unassembled WGS sequence"/>
</dbReference>
<proteinExistence type="predicted"/>
<keyword evidence="6 12" id="KW-0812">Transmembrane</keyword>
<dbReference type="InterPro" id="IPR003660">
    <property type="entry name" value="HAMP_dom"/>
</dbReference>
<dbReference type="InterPro" id="IPR003661">
    <property type="entry name" value="HisK_dim/P_dom"/>
</dbReference>
<dbReference type="InterPro" id="IPR036890">
    <property type="entry name" value="HATPase_C_sf"/>
</dbReference>
<dbReference type="PROSITE" id="PS50885">
    <property type="entry name" value="HAMP"/>
    <property type="match status" value="1"/>
</dbReference>
<dbReference type="InterPro" id="IPR003594">
    <property type="entry name" value="HATPase_dom"/>
</dbReference>
<evidence type="ECO:0000256" key="10">
    <source>
        <dbReference type="ARBA" id="ARBA00023136"/>
    </source>
</evidence>
<keyword evidence="15" id="KW-0547">Nucleotide-binding</keyword>
<keyword evidence="4" id="KW-0597">Phosphoprotein</keyword>
<comment type="catalytic activity">
    <reaction evidence="1">
        <text>ATP + protein L-histidine = ADP + protein N-phospho-L-histidine.</text>
        <dbReference type="EC" id="2.7.13.3"/>
    </reaction>
</comment>
<evidence type="ECO:0000313" key="15">
    <source>
        <dbReference type="EMBL" id="GAA2141023.1"/>
    </source>
</evidence>
<dbReference type="PANTHER" id="PTHR45436:SF5">
    <property type="entry name" value="SENSOR HISTIDINE KINASE TRCS"/>
    <property type="match status" value="1"/>
</dbReference>
<dbReference type="PROSITE" id="PS50109">
    <property type="entry name" value="HIS_KIN"/>
    <property type="match status" value="1"/>
</dbReference>
<dbReference type="Pfam" id="PF02518">
    <property type="entry name" value="HATPase_c"/>
    <property type="match status" value="1"/>
</dbReference>
<evidence type="ECO:0000256" key="4">
    <source>
        <dbReference type="ARBA" id="ARBA00022553"/>
    </source>
</evidence>
<keyword evidence="15" id="KW-0067">ATP-binding</keyword>
<feature type="domain" description="HAMP" evidence="14">
    <location>
        <begin position="196"/>
        <end position="250"/>
    </location>
</feature>
<feature type="transmembrane region" description="Helical" evidence="12">
    <location>
        <begin position="21"/>
        <end position="44"/>
    </location>
</feature>
<keyword evidence="10 12" id="KW-0472">Membrane</keyword>
<organism evidence="15 16">
    <name type="scientific">Nocardioides koreensis</name>
    <dbReference type="NCBI Taxonomy" id="433651"/>
    <lineage>
        <taxon>Bacteria</taxon>
        <taxon>Bacillati</taxon>
        <taxon>Actinomycetota</taxon>
        <taxon>Actinomycetes</taxon>
        <taxon>Propionibacteriales</taxon>
        <taxon>Nocardioidaceae</taxon>
        <taxon>Nocardioides</taxon>
    </lineage>
</organism>
<dbReference type="InterPro" id="IPR004358">
    <property type="entry name" value="Sig_transdc_His_kin-like_C"/>
</dbReference>
<comment type="subcellular location">
    <subcellularLocation>
        <location evidence="2">Cell membrane</location>
    </subcellularLocation>
</comment>
<evidence type="ECO:0000256" key="6">
    <source>
        <dbReference type="ARBA" id="ARBA00022692"/>
    </source>
</evidence>
<dbReference type="SMART" id="SM00387">
    <property type="entry name" value="HATPase_c"/>
    <property type="match status" value="1"/>
</dbReference>
<sequence length="495" mass="52327">MTPTTTRARLRRRVSRLPLRVRLVAGFSATMFLVLTAAGAFVYWRVQFALDRQLDGDLTSATQLVTPHVQADGSVAPRAGNVVGNELYQVLDSRGRVLSASPTMTGRSLASPTTLAEAREGPVIKDVGLLLPTTRNPLRIEASRLPGAANQQAAVLVVAVRRDHRDEALLELLAQLAVAGLGALLVTAVVGDQLARFALRPVEHYRAQAADIVGGATGVRLEVPPGRDDEVTRLGDTLNAMLEALEEAVERERRFVNDASHELRTPLTLLTTRVQLARRRTRTVAEHEAVLAEIETDVVRLVQLADHLLDVGHDRRVDEGGCDLAAVAAAEVARRNAVARATGHGGSAVALTTHEAPVALSEAAAGQLVGNLLDNALKHGAAPVRVAVDRIGGWGRLVVTDAGPGMDAELLATATRRFTRAATSRSREGFGLGLSLVEALVTRAGGELRLCSGGHHQRYGAPPPASPSTASSPTATEVPCTHDGAMTVTVLLPAD</sequence>
<evidence type="ECO:0000256" key="2">
    <source>
        <dbReference type="ARBA" id="ARBA00004236"/>
    </source>
</evidence>
<dbReference type="Gene3D" id="3.30.565.10">
    <property type="entry name" value="Histidine kinase-like ATPase, C-terminal domain"/>
    <property type="match status" value="1"/>
</dbReference>
<feature type="compositionally biased region" description="Low complexity" evidence="11">
    <location>
        <begin position="467"/>
        <end position="476"/>
    </location>
</feature>
<evidence type="ECO:0000256" key="9">
    <source>
        <dbReference type="ARBA" id="ARBA00023012"/>
    </source>
</evidence>
<dbReference type="Pfam" id="PF00672">
    <property type="entry name" value="HAMP"/>
    <property type="match status" value="1"/>
</dbReference>
<keyword evidence="16" id="KW-1185">Reference proteome</keyword>
<feature type="region of interest" description="Disordered" evidence="11">
    <location>
        <begin position="454"/>
        <end position="480"/>
    </location>
</feature>
<gene>
    <name evidence="15" type="ORF">GCM10009844_11170</name>
</gene>
<dbReference type="CDD" id="cd00075">
    <property type="entry name" value="HATPase"/>
    <property type="match status" value="1"/>
</dbReference>
<dbReference type="Pfam" id="PF00512">
    <property type="entry name" value="HisKA"/>
    <property type="match status" value="1"/>
</dbReference>
<evidence type="ECO:0000256" key="8">
    <source>
        <dbReference type="ARBA" id="ARBA00022989"/>
    </source>
</evidence>
<keyword evidence="8 12" id="KW-1133">Transmembrane helix</keyword>
<keyword evidence="5" id="KW-0808">Transferase</keyword>
<evidence type="ECO:0000256" key="11">
    <source>
        <dbReference type="SAM" id="MobiDB-lite"/>
    </source>
</evidence>
<dbReference type="SMART" id="SM00388">
    <property type="entry name" value="HisKA"/>
    <property type="match status" value="1"/>
</dbReference>
<evidence type="ECO:0000256" key="5">
    <source>
        <dbReference type="ARBA" id="ARBA00022679"/>
    </source>
</evidence>
<dbReference type="GO" id="GO:0005524">
    <property type="term" value="F:ATP binding"/>
    <property type="evidence" value="ECO:0007669"/>
    <property type="project" value="UniProtKB-KW"/>
</dbReference>
<dbReference type="SMART" id="SM00304">
    <property type="entry name" value="HAMP"/>
    <property type="match status" value="1"/>
</dbReference>
<evidence type="ECO:0000256" key="7">
    <source>
        <dbReference type="ARBA" id="ARBA00022777"/>
    </source>
</evidence>
<evidence type="ECO:0000256" key="1">
    <source>
        <dbReference type="ARBA" id="ARBA00000085"/>
    </source>
</evidence>
<evidence type="ECO:0000259" key="14">
    <source>
        <dbReference type="PROSITE" id="PS50885"/>
    </source>
</evidence>
<dbReference type="InterPro" id="IPR036097">
    <property type="entry name" value="HisK_dim/P_sf"/>
</dbReference>
<evidence type="ECO:0000256" key="12">
    <source>
        <dbReference type="SAM" id="Phobius"/>
    </source>
</evidence>
<dbReference type="RefSeq" id="WP_344148846.1">
    <property type="nucleotide sequence ID" value="NZ_BAAAQR010000002.1"/>
</dbReference>
<evidence type="ECO:0000313" key="16">
    <source>
        <dbReference type="Proteomes" id="UP001501771"/>
    </source>
</evidence>
<name>A0ABN2ZEL3_9ACTN</name>
<dbReference type="Gene3D" id="6.10.340.10">
    <property type="match status" value="1"/>
</dbReference>
<dbReference type="InterPro" id="IPR005467">
    <property type="entry name" value="His_kinase_dom"/>
</dbReference>
<dbReference type="PRINTS" id="PR00344">
    <property type="entry name" value="BCTRLSENSOR"/>
</dbReference>
<evidence type="ECO:0000256" key="3">
    <source>
        <dbReference type="ARBA" id="ARBA00012438"/>
    </source>
</evidence>
<feature type="domain" description="Histidine kinase" evidence="13">
    <location>
        <begin position="258"/>
        <end position="450"/>
    </location>
</feature>
<evidence type="ECO:0000259" key="13">
    <source>
        <dbReference type="PROSITE" id="PS50109"/>
    </source>
</evidence>
<protein>
    <recommendedName>
        <fullName evidence="3">histidine kinase</fullName>
        <ecNumber evidence="3">2.7.13.3</ecNumber>
    </recommendedName>
</protein>
<dbReference type="CDD" id="cd06225">
    <property type="entry name" value="HAMP"/>
    <property type="match status" value="1"/>
</dbReference>
<dbReference type="EMBL" id="BAAAQR010000002">
    <property type="protein sequence ID" value="GAA2141023.1"/>
    <property type="molecule type" value="Genomic_DNA"/>
</dbReference>
<dbReference type="SUPFAM" id="SSF55874">
    <property type="entry name" value="ATPase domain of HSP90 chaperone/DNA topoisomerase II/histidine kinase"/>
    <property type="match status" value="1"/>
</dbReference>
<dbReference type="Gene3D" id="1.10.287.130">
    <property type="match status" value="1"/>
</dbReference>
<accession>A0ABN2ZEL3</accession>
<dbReference type="SUPFAM" id="SSF47384">
    <property type="entry name" value="Homodimeric domain of signal transducing histidine kinase"/>
    <property type="match status" value="1"/>
</dbReference>